<accession>A0A0A9DTQ3</accession>
<feature type="compositionally biased region" description="Polar residues" evidence="1">
    <location>
        <begin position="59"/>
        <end position="70"/>
    </location>
</feature>
<sequence>MTQLPIMVTGRTEQQLAMTHEKIDTSVSLSKPRRMILKGSTSHTGYQNSDHLGRKEETSQGPHTLGRSSH</sequence>
<evidence type="ECO:0000256" key="1">
    <source>
        <dbReference type="SAM" id="MobiDB-lite"/>
    </source>
</evidence>
<feature type="compositionally biased region" description="Polar residues" evidence="1">
    <location>
        <begin position="39"/>
        <end position="50"/>
    </location>
</feature>
<reference evidence="2" key="2">
    <citation type="journal article" date="2015" name="Data Brief">
        <title>Shoot transcriptome of the giant reed, Arundo donax.</title>
        <authorList>
            <person name="Barrero R.A."/>
            <person name="Guerrero F.D."/>
            <person name="Moolhuijzen P."/>
            <person name="Goolsby J.A."/>
            <person name="Tidwell J."/>
            <person name="Bellgard S.E."/>
            <person name="Bellgard M.I."/>
        </authorList>
    </citation>
    <scope>NUCLEOTIDE SEQUENCE</scope>
    <source>
        <tissue evidence="2">Shoot tissue taken approximately 20 cm above the soil surface</tissue>
    </source>
</reference>
<feature type="region of interest" description="Disordered" evidence="1">
    <location>
        <begin position="25"/>
        <end position="70"/>
    </location>
</feature>
<evidence type="ECO:0000313" key="2">
    <source>
        <dbReference type="EMBL" id="JAD91166.1"/>
    </source>
</evidence>
<dbReference type="EMBL" id="GBRH01206729">
    <property type="protein sequence ID" value="JAD91166.1"/>
    <property type="molecule type" value="Transcribed_RNA"/>
</dbReference>
<reference evidence="2" key="1">
    <citation type="submission" date="2014-09" db="EMBL/GenBank/DDBJ databases">
        <authorList>
            <person name="Magalhaes I.L.F."/>
            <person name="Oliveira U."/>
            <person name="Santos F.R."/>
            <person name="Vidigal T.H.D.A."/>
            <person name="Brescovit A.D."/>
            <person name="Santos A.J."/>
        </authorList>
    </citation>
    <scope>NUCLEOTIDE SEQUENCE</scope>
    <source>
        <tissue evidence="2">Shoot tissue taken approximately 20 cm above the soil surface</tissue>
    </source>
</reference>
<name>A0A0A9DTQ3_ARUDO</name>
<dbReference type="AlphaFoldDB" id="A0A0A9DTQ3"/>
<protein>
    <submittedName>
        <fullName evidence="2">Uncharacterized protein</fullName>
    </submittedName>
</protein>
<organism evidence="2">
    <name type="scientific">Arundo donax</name>
    <name type="common">Giant reed</name>
    <name type="synonym">Donax arundinaceus</name>
    <dbReference type="NCBI Taxonomy" id="35708"/>
    <lineage>
        <taxon>Eukaryota</taxon>
        <taxon>Viridiplantae</taxon>
        <taxon>Streptophyta</taxon>
        <taxon>Embryophyta</taxon>
        <taxon>Tracheophyta</taxon>
        <taxon>Spermatophyta</taxon>
        <taxon>Magnoliopsida</taxon>
        <taxon>Liliopsida</taxon>
        <taxon>Poales</taxon>
        <taxon>Poaceae</taxon>
        <taxon>PACMAD clade</taxon>
        <taxon>Arundinoideae</taxon>
        <taxon>Arundineae</taxon>
        <taxon>Arundo</taxon>
    </lineage>
</organism>
<proteinExistence type="predicted"/>